<accession>A0A1I3FKY7</accession>
<name>A0A1I3FKY7_9RHOB</name>
<dbReference type="GO" id="GO:0009424">
    <property type="term" value="C:bacterial-type flagellum hook"/>
    <property type="evidence" value="ECO:0007669"/>
    <property type="project" value="InterPro"/>
</dbReference>
<sequence>MSIGVALSNALSGLTASTKRAEVISDNVANALTPGYARRSLTVSAAVAAGEGRGVRMHEVVRAVDPRATFERRAAQSTLGREQAFAGPQSVLADAIGAADQVGSLSSRAIALEDAIARLAETPEAPSLQQGAVTAAGDLARALVSASRDVQSTRMDAETAITRMVEQANDSLARIDALNEDIATATAGGRSTAALEEARGEEIDRLAEIIPVRTARRDQGVLAIYTPGGAVLLEGRPALLEFDAKSLITADMTLASTGLNALILDGEPIAAGTGDGPLDGGALGAQFAIRDVAAPEAQAQLDAIAQDLILRFEDPAVDPTLAPGDPGLFTDEGGAFDPLDVVGLAARIEINAAVDPAQGGAAWRMRDGINAVVEGPAGLDTLSRAHLAAMREPMATPAGSGVSGSRSFMDLVDSVASLRARAAADAEAAAAFADGRYAIKAEAEASSTGVDSDREMSDLLLVEQAYAANARVLQTLDGLLRRLLDI</sequence>
<dbReference type="InterPro" id="IPR053927">
    <property type="entry name" value="FlgK_helical"/>
</dbReference>
<dbReference type="GO" id="GO:0044780">
    <property type="term" value="P:bacterial-type flagellum assembly"/>
    <property type="evidence" value="ECO:0007669"/>
    <property type="project" value="InterPro"/>
</dbReference>
<evidence type="ECO:0000259" key="9">
    <source>
        <dbReference type="Pfam" id="PF22638"/>
    </source>
</evidence>
<dbReference type="GO" id="GO:0005576">
    <property type="term" value="C:extracellular region"/>
    <property type="evidence" value="ECO:0007669"/>
    <property type="project" value="UniProtKB-SubCell"/>
</dbReference>
<dbReference type="AlphaFoldDB" id="A0A1I3FKY7"/>
<evidence type="ECO:0000256" key="3">
    <source>
        <dbReference type="ARBA" id="ARBA00009677"/>
    </source>
</evidence>
<dbReference type="InterPro" id="IPR010930">
    <property type="entry name" value="Flg_bb/hook_C_dom"/>
</dbReference>
<evidence type="ECO:0000313" key="10">
    <source>
        <dbReference type="EMBL" id="SFI11893.1"/>
    </source>
</evidence>
<dbReference type="Pfam" id="PF06429">
    <property type="entry name" value="Flg_bbr_C"/>
    <property type="match status" value="1"/>
</dbReference>
<reference evidence="10 11" key="1">
    <citation type="submission" date="2016-10" db="EMBL/GenBank/DDBJ databases">
        <authorList>
            <person name="de Groot N.N."/>
        </authorList>
    </citation>
    <scope>NUCLEOTIDE SEQUENCE [LARGE SCALE GENOMIC DNA]</scope>
    <source>
        <strain evidence="10 11">CGMCC 1.11030</strain>
    </source>
</reference>
<dbReference type="GO" id="GO:0005198">
    <property type="term" value="F:structural molecule activity"/>
    <property type="evidence" value="ECO:0007669"/>
    <property type="project" value="InterPro"/>
</dbReference>
<dbReference type="NCBIfam" id="TIGR02492">
    <property type="entry name" value="flgK_ends"/>
    <property type="match status" value="1"/>
</dbReference>
<evidence type="ECO:0000259" key="7">
    <source>
        <dbReference type="Pfam" id="PF00460"/>
    </source>
</evidence>
<dbReference type="Pfam" id="PF22638">
    <property type="entry name" value="FlgK_D1"/>
    <property type="match status" value="1"/>
</dbReference>
<keyword evidence="10" id="KW-0966">Cell projection</keyword>
<gene>
    <name evidence="10" type="ORF">SAMN05216258_104353</name>
</gene>
<evidence type="ECO:0000259" key="8">
    <source>
        <dbReference type="Pfam" id="PF06429"/>
    </source>
</evidence>
<keyword evidence="10" id="KW-0282">Flagellum</keyword>
<evidence type="ECO:0000256" key="6">
    <source>
        <dbReference type="ARBA" id="ARBA00023143"/>
    </source>
</evidence>
<dbReference type="EMBL" id="FOQH01000004">
    <property type="protein sequence ID" value="SFI11893.1"/>
    <property type="molecule type" value="Genomic_DNA"/>
</dbReference>
<organism evidence="10 11">
    <name type="scientific">Albimonas pacifica</name>
    <dbReference type="NCBI Taxonomy" id="1114924"/>
    <lineage>
        <taxon>Bacteria</taxon>
        <taxon>Pseudomonadati</taxon>
        <taxon>Pseudomonadota</taxon>
        <taxon>Alphaproteobacteria</taxon>
        <taxon>Rhodobacterales</taxon>
        <taxon>Paracoccaceae</taxon>
        <taxon>Albimonas</taxon>
    </lineage>
</organism>
<dbReference type="InterPro" id="IPR001444">
    <property type="entry name" value="Flag_bb_rod_N"/>
</dbReference>
<dbReference type="Pfam" id="PF00460">
    <property type="entry name" value="Flg_bb_rod"/>
    <property type="match status" value="1"/>
</dbReference>
<evidence type="ECO:0000256" key="1">
    <source>
        <dbReference type="ARBA" id="ARBA00004117"/>
    </source>
</evidence>
<evidence type="ECO:0000256" key="4">
    <source>
        <dbReference type="ARBA" id="ARBA00016244"/>
    </source>
</evidence>
<keyword evidence="5" id="KW-0964">Secreted</keyword>
<dbReference type="SUPFAM" id="SSF64518">
    <property type="entry name" value="Phase 1 flagellin"/>
    <property type="match status" value="1"/>
</dbReference>
<dbReference type="PANTHER" id="PTHR30033:SF1">
    <property type="entry name" value="FLAGELLAR HOOK-ASSOCIATED PROTEIN 1"/>
    <property type="match status" value="1"/>
</dbReference>
<keyword evidence="11" id="KW-1185">Reference proteome</keyword>
<feature type="domain" description="Flagellar basal body rod protein N-terminal" evidence="7">
    <location>
        <begin position="8"/>
        <end position="36"/>
    </location>
</feature>
<dbReference type="InterPro" id="IPR002371">
    <property type="entry name" value="FlgK"/>
</dbReference>
<evidence type="ECO:0000256" key="5">
    <source>
        <dbReference type="ARBA" id="ARBA00022525"/>
    </source>
</evidence>
<feature type="domain" description="Flagellar basal-body/hook protein C-terminal" evidence="8">
    <location>
        <begin position="447"/>
        <end position="485"/>
    </location>
</feature>
<dbReference type="RefSeq" id="WP_092859639.1">
    <property type="nucleotide sequence ID" value="NZ_FOQH01000004.1"/>
</dbReference>
<dbReference type="OrthoDB" id="7181295at2"/>
<proteinExistence type="inferred from homology"/>
<evidence type="ECO:0000256" key="2">
    <source>
        <dbReference type="ARBA" id="ARBA00004613"/>
    </source>
</evidence>
<comment type="similarity">
    <text evidence="3">Belongs to the flagella basal body rod proteins family.</text>
</comment>
<dbReference type="Proteomes" id="UP000199377">
    <property type="component" value="Unassembled WGS sequence"/>
</dbReference>
<dbReference type="STRING" id="1114924.SAMN05216258_104353"/>
<protein>
    <recommendedName>
        <fullName evidence="4">Flagellar hook-associated protein 1</fullName>
    </recommendedName>
</protein>
<comment type="subcellular location">
    <subcellularLocation>
        <location evidence="1">Bacterial flagellum basal body</location>
    </subcellularLocation>
    <subcellularLocation>
        <location evidence="2">Secreted</location>
    </subcellularLocation>
</comment>
<dbReference type="GO" id="GO:0009425">
    <property type="term" value="C:bacterial-type flagellum basal body"/>
    <property type="evidence" value="ECO:0007669"/>
    <property type="project" value="UniProtKB-SubCell"/>
</dbReference>
<dbReference type="PANTHER" id="PTHR30033">
    <property type="entry name" value="FLAGELLAR HOOK-ASSOCIATED PROTEIN 1"/>
    <property type="match status" value="1"/>
</dbReference>
<keyword evidence="6" id="KW-0975">Bacterial flagellum</keyword>
<evidence type="ECO:0000313" key="11">
    <source>
        <dbReference type="Proteomes" id="UP000199377"/>
    </source>
</evidence>
<keyword evidence="10" id="KW-0969">Cilium</keyword>
<feature type="domain" description="Flagellar hook-associated protein FlgK helical" evidence="9">
    <location>
        <begin position="103"/>
        <end position="312"/>
    </location>
</feature>